<keyword evidence="3" id="KW-1185">Reference proteome</keyword>
<dbReference type="Pfam" id="PF13649">
    <property type="entry name" value="Methyltransf_25"/>
    <property type="match status" value="1"/>
</dbReference>
<proteinExistence type="predicted"/>
<accession>M7MZV7</accession>
<keyword evidence="2" id="KW-0489">Methyltransferase</keyword>
<name>M7MZV7_9BACT</name>
<reference evidence="2 3" key="1">
    <citation type="journal article" date="2013" name="Genome Announc.">
        <title>Draft Genome Sequence of Cesiribacter andamanensis Strain AMV16T, Isolated from a Soil Sample from a Mud Volcano in the Andaman Islands, India.</title>
        <authorList>
            <person name="Shivaji S."/>
            <person name="Ara S."/>
            <person name="Begum Z."/>
            <person name="Srinivas T.N."/>
            <person name="Singh A."/>
            <person name="Kumar Pinnaka A."/>
        </authorList>
    </citation>
    <scope>NUCLEOTIDE SEQUENCE [LARGE SCALE GENOMIC DNA]</scope>
    <source>
        <strain evidence="2 3">AMV16</strain>
    </source>
</reference>
<dbReference type="OrthoDB" id="836632at2"/>
<dbReference type="RefSeq" id="WP_009196290.1">
    <property type="nucleotide sequence ID" value="NZ_AODQ01000080.1"/>
</dbReference>
<dbReference type="Gene3D" id="3.40.50.150">
    <property type="entry name" value="Vaccinia Virus protein VP39"/>
    <property type="match status" value="1"/>
</dbReference>
<keyword evidence="2" id="KW-0808">Transferase</keyword>
<protein>
    <submittedName>
        <fullName evidence="2">Trans-aconitate methyltransferase</fullName>
    </submittedName>
</protein>
<dbReference type="AlphaFoldDB" id="M7MZV7"/>
<evidence type="ECO:0000313" key="2">
    <source>
        <dbReference type="EMBL" id="EMR01968.1"/>
    </source>
</evidence>
<dbReference type="PATRIC" id="fig|1279009.4.peg.2944"/>
<dbReference type="GO" id="GO:0032259">
    <property type="term" value="P:methylation"/>
    <property type="evidence" value="ECO:0007669"/>
    <property type="project" value="UniProtKB-KW"/>
</dbReference>
<dbReference type="EMBL" id="AODQ01000080">
    <property type="protein sequence ID" value="EMR01968.1"/>
    <property type="molecule type" value="Genomic_DNA"/>
</dbReference>
<dbReference type="Proteomes" id="UP000011910">
    <property type="component" value="Unassembled WGS sequence"/>
</dbReference>
<organism evidence="2 3">
    <name type="scientific">Cesiribacter andamanensis AMV16</name>
    <dbReference type="NCBI Taxonomy" id="1279009"/>
    <lineage>
        <taxon>Bacteria</taxon>
        <taxon>Pseudomonadati</taxon>
        <taxon>Bacteroidota</taxon>
        <taxon>Cytophagia</taxon>
        <taxon>Cytophagales</taxon>
        <taxon>Cesiribacteraceae</taxon>
        <taxon>Cesiribacter</taxon>
    </lineage>
</organism>
<dbReference type="SUPFAM" id="SSF53335">
    <property type="entry name" value="S-adenosyl-L-methionine-dependent methyltransferases"/>
    <property type="match status" value="1"/>
</dbReference>
<gene>
    <name evidence="2" type="ORF">ADICEAN_02903</name>
</gene>
<dbReference type="CDD" id="cd02440">
    <property type="entry name" value="AdoMet_MTases"/>
    <property type="match status" value="1"/>
</dbReference>
<dbReference type="GO" id="GO:0008168">
    <property type="term" value="F:methyltransferase activity"/>
    <property type="evidence" value="ECO:0007669"/>
    <property type="project" value="UniProtKB-KW"/>
</dbReference>
<evidence type="ECO:0000259" key="1">
    <source>
        <dbReference type="Pfam" id="PF13649"/>
    </source>
</evidence>
<feature type="domain" description="Methyltransferase" evidence="1">
    <location>
        <begin position="42"/>
        <end position="136"/>
    </location>
</feature>
<dbReference type="STRING" id="1279009.ADICEAN_02903"/>
<sequence length="207" mass="23806">MRGNYDRIAPFYDALAALVFGQSIRQAQQFLLEHISANSRLLIVGGGTGWILEALTTRHPQGLEIDYVESSLQMLERSRQRNWGSNKVHFIHAPIQQARLRQGYAVVITPFVLDNFSASTLGNVMGRLDQVLAPGGLWLYADFRANPERRLQRGLLWTMYAFFALFCRLETRTLTDPHPYFEQYLYKEAARKHFYGGFINSLVYQKA</sequence>
<dbReference type="eggNOG" id="COG2226">
    <property type="taxonomic scope" value="Bacteria"/>
</dbReference>
<dbReference type="InterPro" id="IPR041698">
    <property type="entry name" value="Methyltransf_25"/>
</dbReference>
<comment type="caution">
    <text evidence="2">The sequence shown here is derived from an EMBL/GenBank/DDBJ whole genome shotgun (WGS) entry which is preliminary data.</text>
</comment>
<dbReference type="InterPro" id="IPR029063">
    <property type="entry name" value="SAM-dependent_MTases_sf"/>
</dbReference>
<evidence type="ECO:0000313" key="3">
    <source>
        <dbReference type="Proteomes" id="UP000011910"/>
    </source>
</evidence>